<dbReference type="EMBL" id="CAXAJV020001293">
    <property type="protein sequence ID" value="CAL7945323.1"/>
    <property type="molecule type" value="Genomic_DNA"/>
</dbReference>
<dbReference type="SUPFAM" id="SSF81324">
    <property type="entry name" value="Voltage-gated potassium channels"/>
    <property type="match status" value="1"/>
</dbReference>
<evidence type="ECO:0000256" key="2">
    <source>
        <dbReference type="ARBA" id="ARBA00022448"/>
    </source>
</evidence>
<dbReference type="Proteomes" id="UP001642520">
    <property type="component" value="Unassembled WGS sequence"/>
</dbReference>
<dbReference type="SUPFAM" id="SSF48403">
    <property type="entry name" value="Ankyrin repeat"/>
    <property type="match status" value="2"/>
</dbReference>
<proteinExistence type="predicted"/>
<keyword evidence="16" id="KW-1185">Reference proteome</keyword>
<dbReference type="InterPro" id="IPR036770">
    <property type="entry name" value="Ankyrin_rpt-contain_sf"/>
</dbReference>
<dbReference type="PANTHER" id="PTHR47143:SF4">
    <property type="entry name" value="TRANSIENT RECEPTOR POTENTIAL CATION CHANNEL PROTEIN PAINLESS"/>
    <property type="match status" value="1"/>
</dbReference>
<keyword evidence="10" id="KW-0407">Ion channel</keyword>
<gene>
    <name evidence="15" type="ORF">XYLVIOL_LOCUS7143</name>
</gene>
<feature type="repeat" description="ANK" evidence="11">
    <location>
        <begin position="181"/>
        <end position="213"/>
    </location>
</feature>
<feature type="coiled-coil region" evidence="12">
    <location>
        <begin position="847"/>
        <end position="881"/>
    </location>
</feature>
<dbReference type="Gene3D" id="1.10.287.70">
    <property type="match status" value="1"/>
</dbReference>
<evidence type="ECO:0000256" key="13">
    <source>
        <dbReference type="SAM" id="Phobius"/>
    </source>
</evidence>
<evidence type="ECO:0000256" key="10">
    <source>
        <dbReference type="ARBA" id="ARBA00023303"/>
    </source>
</evidence>
<keyword evidence="7 11" id="KW-0040">ANK repeat</keyword>
<evidence type="ECO:0000256" key="4">
    <source>
        <dbReference type="ARBA" id="ARBA00022692"/>
    </source>
</evidence>
<dbReference type="InterPro" id="IPR005821">
    <property type="entry name" value="Ion_trans_dom"/>
</dbReference>
<evidence type="ECO:0000256" key="11">
    <source>
        <dbReference type="PROSITE-ProRule" id="PRU00023"/>
    </source>
</evidence>
<keyword evidence="8" id="KW-0406">Ion transport</keyword>
<feature type="repeat" description="ANK" evidence="11">
    <location>
        <begin position="148"/>
        <end position="180"/>
    </location>
</feature>
<evidence type="ECO:0000256" key="6">
    <source>
        <dbReference type="ARBA" id="ARBA00022989"/>
    </source>
</evidence>
<feature type="transmembrane region" description="Helical" evidence="13">
    <location>
        <begin position="704"/>
        <end position="725"/>
    </location>
</feature>
<dbReference type="InterPro" id="IPR052076">
    <property type="entry name" value="TRP_cation_channel"/>
</dbReference>
<dbReference type="PROSITE" id="PS50297">
    <property type="entry name" value="ANK_REP_REGION"/>
    <property type="match status" value="4"/>
</dbReference>
<feature type="transmembrane region" description="Helical" evidence="13">
    <location>
        <begin position="642"/>
        <end position="660"/>
    </location>
</feature>
<evidence type="ECO:0000259" key="14">
    <source>
        <dbReference type="Pfam" id="PF00520"/>
    </source>
</evidence>
<keyword evidence="3" id="KW-0716">Sensory transduction</keyword>
<comment type="caution">
    <text evidence="15">The sequence shown here is derived from an EMBL/GenBank/DDBJ whole genome shotgun (WGS) entry which is preliminary data.</text>
</comment>
<feature type="transmembrane region" description="Helical" evidence="13">
    <location>
        <begin position="507"/>
        <end position="531"/>
    </location>
</feature>
<dbReference type="Gene3D" id="1.25.40.20">
    <property type="entry name" value="Ankyrin repeat-containing domain"/>
    <property type="match status" value="2"/>
</dbReference>
<keyword evidence="9 13" id="KW-0472">Membrane</keyword>
<reference evidence="15 16" key="1">
    <citation type="submission" date="2024-08" db="EMBL/GenBank/DDBJ databases">
        <authorList>
            <person name="Will J Nash"/>
            <person name="Angela Man"/>
            <person name="Seanna McTaggart"/>
            <person name="Kendall Baker"/>
            <person name="Tom Barker"/>
            <person name="Leah Catchpole"/>
            <person name="Alex Durrant"/>
            <person name="Karim Gharbi"/>
            <person name="Naomi Irish"/>
            <person name="Gemy Kaithakottil"/>
            <person name="Debby Ku"/>
            <person name="Aaliyah Providence"/>
            <person name="Felix Shaw"/>
            <person name="David Swarbreck"/>
            <person name="Chris Watkins"/>
            <person name="Ann M. McCartney"/>
            <person name="Giulio Formenti"/>
            <person name="Alice Mouton"/>
            <person name="Noel Vella"/>
            <person name="Bjorn M von Reumont"/>
            <person name="Adriana Vella"/>
            <person name="Wilfried Haerty"/>
        </authorList>
    </citation>
    <scope>NUCLEOTIDE SEQUENCE [LARGE SCALE GENOMIC DNA]</scope>
</reference>
<evidence type="ECO:0000256" key="3">
    <source>
        <dbReference type="ARBA" id="ARBA00022606"/>
    </source>
</evidence>
<comment type="subcellular location">
    <subcellularLocation>
        <location evidence="1">Membrane</location>
        <topology evidence="1">Multi-pass membrane protein</topology>
    </subcellularLocation>
</comment>
<keyword evidence="4 13" id="KW-0812">Transmembrane</keyword>
<dbReference type="PROSITE" id="PS50088">
    <property type="entry name" value="ANK_REPEAT"/>
    <property type="match status" value="4"/>
</dbReference>
<keyword evidence="2" id="KW-0813">Transport</keyword>
<evidence type="ECO:0000313" key="16">
    <source>
        <dbReference type="Proteomes" id="UP001642520"/>
    </source>
</evidence>
<evidence type="ECO:0000256" key="5">
    <source>
        <dbReference type="ARBA" id="ARBA00022737"/>
    </source>
</evidence>
<dbReference type="Pfam" id="PF00520">
    <property type="entry name" value="Ion_trans"/>
    <property type="match status" value="1"/>
</dbReference>
<keyword evidence="5" id="KW-0677">Repeat</keyword>
<accession>A0ABP1NYN0</accession>
<evidence type="ECO:0000256" key="1">
    <source>
        <dbReference type="ARBA" id="ARBA00004141"/>
    </source>
</evidence>
<evidence type="ECO:0000313" key="15">
    <source>
        <dbReference type="EMBL" id="CAL7945323.1"/>
    </source>
</evidence>
<dbReference type="Pfam" id="PF12796">
    <property type="entry name" value="Ank_2"/>
    <property type="match status" value="2"/>
</dbReference>
<dbReference type="InterPro" id="IPR002110">
    <property type="entry name" value="Ankyrin_rpt"/>
</dbReference>
<evidence type="ECO:0000256" key="7">
    <source>
        <dbReference type="ARBA" id="ARBA00023043"/>
    </source>
</evidence>
<evidence type="ECO:0000256" key="8">
    <source>
        <dbReference type="ARBA" id="ARBA00023065"/>
    </source>
</evidence>
<organism evidence="15 16">
    <name type="scientific">Xylocopa violacea</name>
    <name type="common">Violet carpenter bee</name>
    <name type="synonym">Apis violacea</name>
    <dbReference type="NCBI Taxonomy" id="135666"/>
    <lineage>
        <taxon>Eukaryota</taxon>
        <taxon>Metazoa</taxon>
        <taxon>Ecdysozoa</taxon>
        <taxon>Arthropoda</taxon>
        <taxon>Hexapoda</taxon>
        <taxon>Insecta</taxon>
        <taxon>Pterygota</taxon>
        <taxon>Neoptera</taxon>
        <taxon>Endopterygota</taxon>
        <taxon>Hymenoptera</taxon>
        <taxon>Apocrita</taxon>
        <taxon>Aculeata</taxon>
        <taxon>Apoidea</taxon>
        <taxon>Anthophila</taxon>
        <taxon>Apidae</taxon>
        <taxon>Xylocopa</taxon>
        <taxon>Xylocopa</taxon>
    </lineage>
</organism>
<name>A0ABP1NYN0_XYLVO</name>
<feature type="transmembrane region" description="Helical" evidence="13">
    <location>
        <begin position="543"/>
        <end position="566"/>
    </location>
</feature>
<sequence length="895" mass="102185">MTVQTSRGTYVSDLTMHTEDENVEMYLLHEYSPNFTNSQTMYKLLLEDLQNRNIRHFERCVEQSLRRQPPSIDLNYAYPDQSGKTLLDIACKEGLTKFVKFLLTKGAKVNRISEHDRGPIHLATEYRRHDVLAILLNETTINPNLEAGQATALHMAVKNKDRRCAELLLEKGASPNIPNSRGLTALHMAAMSNQKDMVNLILEKSTHTLDFDTYKYNERTAREVLQEKLPDITLPPVVKRGANVHDLKYYLKANDETNFLRCFKEIQGDLGNNIVDLIETAVQKNFKSLVSVLLKKAETVDCNLKRAAYYAVQRGSPDILGQLLDSGIEVESDLLMDACVELGIPRKGASHCINDRLECLKLLLERDVDVRCTDSKGNTPLHYAARANCSEAVTLLLAKGSYIGHMNKFNVPPVADISASTLSEYFDECIQVKKERPNEYTIEFDYKCLIPHDTSYKEGQQKSLISQEMGEMDIFQFIADRNGLKDILTHPLLSSFLYLKWHRIRHILWLNFIFYGLFYLLLNTYILQVIYTKDYTEAETEGWNFVLFLRIATGLATALFAVRNILQLLSAPCHYLSSLENWIEMPLIILAFAVLYNVNIQIAAIIILLSTWELMILIGKYPRMSTVIEMFKTVSINFMRFLFLYAFLIVAFALAFFTLFKDADKEQTNFQDFWQSLFKTIIMLTGELEAADIPFVSHPILSHLIFVFFVFLITIVLLNLLNGLAVSDTARILRKAELVGLISRIQVLTYIENVAIGAPFIHGRHHIVCNGLLHKYKCNPPAFLARKVLLFPSYLKSGKLSVKSHDSLEGYGNNLRYTAQSSENSTDKVLPNMVPQVMNRVKDILSRRSQKTTNEKIINKLERLEERFEAIEIVLKSIQRKLENNNVNVAGGQED</sequence>
<feature type="repeat" description="ANK" evidence="11">
    <location>
        <begin position="376"/>
        <end position="408"/>
    </location>
</feature>
<dbReference type="SMART" id="SM00248">
    <property type="entry name" value="ANK"/>
    <property type="match status" value="6"/>
</dbReference>
<dbReference type="PANTHER" id="PTHR47143">
    <property type="entry name" value="TRANSIENT RECEPTOR POTENTIAL CATION CHANNEL PROTEIN PAINLESS"/>
    <property type="match status" value="1"/>
</dbReference>
<evidence type="ECO:0000256" key="12">
    <source>
        <dbReference type="SAM" id="Coils"/>
    </source>
</evidence>
<dbReference type="Pfam" id="PF00023">
    <property type="entry name" value="Ank"/>
    <property type="match status" value="1"/>
</dbReference>
<keyword evidence="6 13" id="KW-1133">Transmembrane helix</keyword>
<feature type="repeat" description="ANK" evidence="11">
    <location>
        <begin position="82"/>
        <end position="114"/>
    </location>
</feature>
<evidence type="ECO:0000256" key="9">
    <source>
        <dbReference type="ARBA" id="ARBA00023136"/>
    </source>
</evidence>
<feature type="domain" description="Ion transport" evidence="14">
    <location>
        <begin position="514"/>
        <end position="734"/>
    </location>
</feature>
<keyword evidence="12" id="KW-0175">Coiled coil</keyword>
<protein>
    <recommendedName>
        <fullName evidence="14">Ion transport domain-containing protein</fullName>
    </recommendedName>
</protein>